<comment type="caution">
    <text evidence="7">The sequence shown here is derived from an EMBL/GenBank/DDBJ whole genome shotgun (WGS) entry which is preliminary data.</text>
</comment>
<evidence type="ECO:0000256" key="2">
    <source>
        <dbReference type="ARBA" id="ARBA00022603"/>
    </source>
</evidence>
<feature type="binding site" evidence="5">
    <location>
        <position position="217"/>
    </location>
    <ligand>
        <name>S-adenosyl-L-methionine</name>
        <dbReference type="ChEBI" id="CHEBI:59789"/>
    </ligand>
</feature>
<dbReference type="EMBL" id="WHUW01000001">
    <property type="protein sequence ID" value="KAF8452206.1"/>
    <property type="molecule type" value="Genomic_DNA"/>
</dbReference>
<organism evidence="7 8">
    <name type="scientific">Boletus edulis BED1</name>
    <dbReference type="NCBI Taxonomy" id="1328754"/>
    <lineage>
        <taxon>Eukaryota</taxon>
        <taxon>Fungi</taxon>
        <taxon>Dikarya</taxon>
        <taxon>Basidiomycota</taxon>
        <taxon>Agaricomycotina</taxon>
        <taxon>Agaricomycetes</taxon>
        <taxon>Agaricomycetidae</taxon>
        <taxon>Boletales</taxon>
        <taxon>Boletineae</taxon>
        <taxon>Boletaceae</taxon>
        <taxon>Boletoideae</taxon>
        <taxon>Boletus</taxon>
    </lineage>
</organism>
<dbReference type="Gene3D" id="3.40.50.150">
    <property type="entry name" value="Vaccinia Virus protein VP39"/>
    <property type="match status" value="1"/>
</dbReference>
<dbReference type="PANTHER" id="PTHR14614:SF10">
    <property type="entry name" value="PROTEIN N-TERMINAL AND LYSINE N-METHYLTRANSFERASE EFM7"/>
    <property type="match status" value="1"/>
</dbReference>
<dbReference type="CDD" id="cd02440">
    <property type="entry name" value="AdoMet_MTases"/>
    <property type="match status" value="1"/>
</dbReference>
<dbReference type="InterPro" id="IPR019410">
    <property type="entry name" value="Methyltransf_16"/>
</dbReference>
<dbReference type="PANTHER" id="PTHR14614">
    <property type="entry name" value="HEPATOCELLULAR CARCINOMA-ASSOCIATED ANTIGEN"/>
    <property type="match status" value="1"/>
</dbReference>
<comment type="similarity">
    <text evidence="5">Belongs to the class I-like SAM-binding methyltransferase superfamily. EFM7 family.</text>
</comment>
<dbReference type="AlphaFoldDB" id="A0AAD4C851"/>
<comment type="function">
    <text evidence="5">S-adenosyl-L-methionine-dependent protein methyltransferase that trimethylates the N-terminal glycine 'Gly-2' of elongation factor 1-alpha, before also catalyzing the mono- and dimethylation of 'Lys-3'.</text>
</comment>
<feature type="binding site" evidence="5">
    <location>
        <begin position="135"/>
        <end position="137"/>
    </location>
    <ligand>
        <name>S-adenosyl-L-methionine</name>
        <dbReference type="ChEBI" id="CHEBI:59789"/>
    </ligand>
</feature>
<evidence type="ECO:0000313" key="7">
    <source>
        <dbReference type="EMBL" id="KAF8452206.1"/>
    </source>
</evidence>
<evidence type="ECO:0000256" key="4">
    <source>
        <dbReference type="ARBA" id="ARBA00022691"/>
    </source>
</evidence>
<dbReference type="HAMAP" id="MF_03223">
    <property type="entry name" value="Methyltr_EFM7"/>
    <property type="match status" value="1"/>
</dbReference>
<accession>A0AAD4C851</accession>
<sequence length="331" mass="36536">MGRHRAGTGGCQVSQHRGEKEVEACVVSGLRRSNTTAGLARGQLPAVISIMEDHNDHDEGDLSLGTVFTEPPRPATPDPTLSTYSRGPGQPDITIRLVGSHPLWGHHLWNAAIAFASYLDSHDELISDKFVLELGAGGGLPGIIAAQSGATKVVLTDYPDAPLIDNLAYNVEQNIREEQRSKVTVQGYIWGKPADSLIATLPEDRESWRGFDLIILSDLIFNHSQHDALLTSCEHCLTPISGDRCDGMSLAQPLPCVLVFYTHHRPHLAHRDLEFFTMARRRGWKCDEIHTKNFPPMFPEDPGDVEVRSTVHGWRMTRSSTLLTESHASMN</sequence>
<feature type="binding site" evidence="5">
    <location>
        <position position="190"/>
    </location>
    <ligand>
        <name>S-adenosyl-L-methionine</name>
        <dbReference type="ChEBI" id="CHEBI:59789"/>
    </ligand>
</feature>
<dbReference type="GO" id="GO:0032259">
    <property type="term" value="P:methylation"/>
    <property type="evidence" value="ECO:0007669"/>
    <property type="project" value="UniProtKB-KW"/>
</dbReference>
<keyword evidence="4 5" id="KW-0949">S-adenosyl-L-methionine</keyword>
<keyword evidence="3 5" id="KW-0808">Transferase</keyword>
<dbReference type="Proteomes" id="UP001194468">
    <property type="component" value="Unassembled WGS sequence"/>
</dbReference>
<feature type="region of interest" description="Disordered" evidence="6">
    <location>
        <begin position="67"/>
        <end position="87"/>
    </location>
</feature>
<keyword evidence="8" id="KW-1185">Reference proteome</keyword>
<dbReference type="SUPFAM" id="SSF53335">
    <property type="entry name" value="S-adenosyl-L-methionine-dependent methyltransferases"/>
    <property type="match status" value="1"/>
</dbReference>
<dbReference type="EC" id="2.1.1.-" evidence="5"/>
<feature type="binding site" evidence="5">
    <location>
        <position position="109"/>
    </location>
    <ligand>
        <name>S-adenosyl-L-methionine</name>
        <dbReference type="ChEBI" id="CHEBI:59789"/>
    </ligand>
</feature>
<dbReference type="GO" id="GO:0005737">
    <property type="term" value="C:cytoplasm"/>
    <property type="evidence" value="ECO:0007669"/>
    <property type="project" value="UniProtKB-SubCell"/>
</dbReference>
<proteinExistence type="inferred from homology"/>
<dbReference type="InterPro" id="IPR025784">
    <property type="entry name" value="EFM7"/>
</dbReference>
<dbReference type="InterPro" id="IPR029063">
    <property type="entry name" value="SAM-dependent_MTases_sf"/>
</dbReference>
<feature type="binding site" evidence="5">
    <location>
        <position position="157"/>
    </location>
    <ligand>
        <name>S-adenosyl-L-methionine</name>
        <dbReference type="ChEBI" id="CHEBI:59789"/>
    </ligand>
</feature>
<evidence type="ECO:0000256" key="3">
    <source>
        <dbReference type="ARBA" id="ARBA00022679"/>
    </source>
</evidence>
<keyword evidence="2 5" id="KW-0489">Methyltransferase</keyword>
<dbReference type="GO" id="GO:0016279">
    <property type="term" value="F:protein-lysine N-methyltransferase activity"/>
    <property type="evidence" value="ECO:0007669"/>
    <property type="project" value="UniProtKB-UniRule"/>
</dbReference>
<evidence type="ECO:0000313" key="8">
    <source>
        <dbReference type="Proteomes" id="UP001194468"/>
    </source>
</evidence>
<reference evidence="7" key="1">
    <citation type="submission" date="2019-10" db="EMBL/GenBank/DDBJ databases">
        <authorList>
            <consortium name="DOE Joint Genome Institute"/>
            <person name="Kuo A."/>
            <person name="Miyauchi S."/>
            <person name="Kiss E."/>
            <person name="Drula E."/>
            <person name="Kohler A."/>
            <person name="Sanchez-Garcia M."/>
            <person name="Andreopoulos B."/>
            <person name="Barry K.W."/>
            <person name="Bonito G."/>
            <person name="Buee M."/>
            <person name="Carver A."/>
            <person name="Chen C."/>
            <person name="Cichocki N."/>
            <person name="Clum A."/>
            <person name="Culley D."/>
            <person name="Crous P.W."/>
            <person name="Fauchery L."/>
            <person name="Girlanda M."/>
            <person name="Hayes R."/>
            <person name="Keri Z."/>
            <person name="LaButti K."/>
            <person name="Lipzen A."/>
            <person name="Lombard V."/>
            <person name="Magnuson J."/>
            <person name="Maillard F."/>
            <person name="Morin E."/>
            <person name="Murat C."/>
            <person name="Nolan M."/>
            <person name="Ohm R."/>
            <person name="Pangilinan J."/>
            <person name="Pereira M."/>
            <person name="Perotto S."/>
            <person name="Peter M."/>
            <person name="Riley R."/>
            <person name="Sitrit Y."/>
            <person name="Stielow B."/>
            <person name="Szollosi G."/>
            <person name="Zifcakova L."/>
            <person name="Stursova M."/>
            <person name="Spatafora J.W."/>
            <person name="Tedersoo L."/>
            <person name="Vaario L.-M."/>
            <person name="Yamada A."/>
            <person name="Yan M."/>
            <person name="Wang P."/>
            <person name="Xu J."/>
            <person name="Bruns T."/>
            <person name="Baldrian P."/>
            <person name="Vilgalys R."/>
            <person name="Henrissat B."/>
            <person name="Grigoriev I.V."/>
            <person name="Hibbett D."/>
            <person name="Nagy L.G."/>
            <person name="Martin F.M."/>
        </authorList>
    </citation>
    <scope>NUCLEOTIDE SEQUENCE</scope>
    <source>
        <strain evidence="7">BED1</strain>
    </source>
</reference>
<dbReference type="Pfam" id="PF10294">
    <property type="entry name" value="Methyltransf_16"/>
    <property type="match status" value="1"/>
</dbReference>
<dbReference type="GO" id="GO:0071885">
    <property type="term" value="F:N-terminal protein N-methyltransferase activity"/>
    <property type="evidence" value="ECO:0007669"/>
    <property type="project" value="UniProtKB-UniRule"/>
</dbReference>
<gene>
    <name evidence="5" type="primary">EFM7</name>
    <name evidence="7" type="ORF">L210DRAFT_3517696</name>
</gene>
<evidence type="ECO:0000256" key="1">
    <source>
        <dbReference type="ARBA" id="ARBA00022490"/>
    </source>
</evidence>
<protein>
    <recommendedName>
        <fullName evidence="5">Protein N-terminal and lysine N-methyltransferase EFM7</fullName>
        <ecNumber evidence="5">2.1.1.-</ecNumber>
    </recommendedName>
    <alternativeName>
        <fullName evidence="5">Elongation factor methyltransferase 7</fullName>
    </alternativeName>
</protein>
<evidence type="ECO:0000256" key="5">
    <source>
        <dbReference type="HAMAP-Rule" id="MF_03223"/>
    </source>
</evidence>
<comment type="subcellular location">
    <subcellularLocation>
        <location evidence="5">Cytoplasm</location>
    </subcellularLocation>
</comment>
<reference evidence="7" key="2">
    <citation type="journal article" date="2020" name="Nat. Commun.">
        <title>Large-scale genome sequencing of mycorrhizal fungi provides insights into the early evolution of symbiotic traits.</title>
        <authorList>
            <person name="Miyauchi S."/>
            <person name="Kiss E."/>
            <person name="Kuo A."/>
            <person name="Drula E."/>
            <person name="Kohler A."/>
            <person name="Sanchez-Garcia M."/>
            <person name="Morin E."/>
            <person name="Andreopoulos B."/>
            <person name="Barry K.W."/>
            <person name="Bonito G."/>
            <person name="Buee M."/>
            <person name="Carver A."/>
            <person name="Chen C."/>
            <person name="Cichocki N."/>
            <person name="Clum A."/>
            <person name="Culley D."/>
            <person name="Crous P.W."/>
            <person name="Fauchery L."/>
            <person name="Girlanda M."/>
            <person name="Hayes R.D."/>
            <person name="Keri Z."/>
            <person name="LaButti K."/>
            <person name="Lipzen A."/>
            <person name="Lombard V."/>
            <person name="Magnuson J."/>
            <person name="Maillard F."/>
            <person name="Murat C."/>
            <person name="Nolan M."/>
            <person name="Ohm R.A."/>
            <person name="Pangilinan J."/>
            <person name="Pereira M.F."/>
            <person name="Perotto S."/>
            <person name="Peter M."/>
            <person name="Pfister S."/>
            <person name="Riley R."/>
            <person name="Sitrit Y."/>
            <person name="Stielow J.B."/>
            <person name="Szollosi G."/>
            <person name="Zifcakova L."/>
            <person name="Stursova M."/>
            <person name="Spatafora J.W."/>
            <person name="Tedersoo L."/>
            <person name="Vaario L.M."/>
            <person name="Yamada A."/>
            <person name="Yan M."/>
            <person name="Wang P."/>
            <person name="Xu J."/>
            <person name="Bruns T."/>
            <person name="Baldrian P."/>
            <person name="Vilgalys R."/>
            <person name="Dunand C."/>
            <person name="Henrissat B."/>
            <person name="Grigoriev I.V."/>
            <person name="Hibbett D."/>
            <person name="Nagy L.G."/>
            <person name="Martin F.M."/>
        </authorList>
    </citation>
    <scope>NUCLEOTIDE SEQUENCE</scope>
    <source>
        <strain evidence="7">BED1</strain>
    </source>
</reference>
<dbReference type="PROSITE" id="PS51560">
    <property type="entry name" value="SAM_MT_NNT1"/>
    <property type="match status" value="1"/>
</dbReference>
<keyword evidence="1 5" id="KW-0963">Cytoplasm</keyword>
<evidence type="ECO:0000256" key="6">
    <source>
        <dbReference type="SAM" id="MobiDB-lite"/>
    </source>
</evidence>
<name>A0AAD4C851_BOLED</name>